<dbReference type="PANTHER" id="PTHR13200:SF0">
    <property type="entry name" value="EEF1A LYSINE METHYLTRANSFERASE 1"/>
    <property type="match status" value="1"/>
</dbReference>
<keyword evidence="6" id="KW-1185">Reference proteome</keyword>
<dbReference type="InterPro" id="IPR002052">
    <property type="entry name" value="DNA_methylase_N6_adenine_CS"/>
</dbReference>
<comment type="similarity">
    <text evidence="5">Belongs to the class I-like SAM-binding methyltransferase superfamily. EFM5 family.</text>
</comment>
<dbReference type="HAMAP" id="MF_03187">
    <property type="entry name" value="Methyltr_EFM5"/>
    <property type="match status" value="1"/>
</dbReference>
<sequence>MTDNNSDDEIQLPEDTLKVLQEFLHEREQASNENCESIEEDWQLSQFWYSEETARRLVDECIHSLKEKTRAQIACISCPTLMSFFLQKEEVINGSINITLFEYDDRFAIKYGDRFVHYDYNSPLTVPVEMCHAFDLVVSDPPFLSEECFVKVAQTMRLLAKDSDSKSLLCTGTIMEELAQRLLKMHKCSFKPTHARNLGNDFSCFANFETNLL</sequence>
<comment type="subcellular location">
    <subcellularLocation>
        <location evidence="1 5">Cytoplasm</location>
    </subcellularLocation>
</comment>
<dbReference type="WBParaSite" id="ACRNAN_Path_280.g1048.t1">
    <property type="protein sequence ID" value="ACRNAN_Path_280.g1048.t1"/>
    <property type="gene ID" value="ACRNAN_Path_280.g1048"/>
</dbReference>
<dbReference type="GO" id="GO:0016279">
    <property type="term" value="F:protein-lysine N-methyltransferase activity"/>
    <property type="evidence" value="ECO:0007669"/>
    <property type="project" value="UniProtKB-UniRule"/>
</dbReference>
<name>A0A914C4I4_9BILA</name>
<evidence type="ECO:0000256" key="4">
    <source>
        <dbReference type="ARBA" id="ARBA00022679"/>
    </source>
</evidence>
<evidence type="ECO:0000313" key="7">
    <source>
        <dbReference type="WBParaSite" id="ACRNAN_Path_280.g1048.t1"/>
    </source>
</evidence>
<evidence type="ECO:0000313" key="6">
    <source>
        <dbReference type="Proteomes" id="UP000887540"/>
    </source>
</evidence>
<organism evidence="6 7">
    <name type="scientific">Acrobeloides nanus</name>
    <dbReference type="NCBI Taxonomy" id="290746"/>
    <lineage>
        <taxon>Eukaryota</taxon>
        <taxon>Metazoa</taxon>
        <taxon>Ecdysozoa</taxon>
        <taxon>Nematoda</taxon>
        <taxon>Chromadorea</taxon>
        <taxon>Rhabditida</taxon>
        <taxon>Tylenchina</taxon>
        <taxon>Cephalobomorpha</taxon>
        <taxon>Cephaloboidea</taxon>
        <taxon>Cephalobidae</taxon>
        <taxon>Acrobeloides</taxon>
    </lineage>
</organism>
<reference evidence="7" key="1">
    <citation type="submission" date="2022-11" db="UniProtKB">
        <authorList>
            <consortium name="WormBaseParasite"/>
        </authorList>
    </citation>
    <scope>IDENTIFICATION</scope>
</reference>
<dbReference type="InterPro" id="IPR019369">
    <property type="entry name" value="Efm5/EEF1AKMT1"/>
</dbReference>
<dbReference type="GO" id="GO:0005737">
    <property type="term" value="C:cytoplasm"/>
    <property type="evidence" value="ECO:0007669"/>
    <property type="project" value="UniProtKB-SubCell"/>
</dbReference>
<dbReference type="EC" id="2.1.1.-" evidence="5"/>
<dbReference type="Pfam" id="PF10237">
    <property type="entry name" value="N6-adenineMlase"/>
    <property type="match status" value="1"/>
</dbReference>
<proteinExistence type="inferred from homology"/>
<evidence type="ECO:0000256" key="2">
    <source>
        <dbReference type="ARBA" id="ARBA00022490"/>
    </source>
</evidence>
<dbReference type="Gene3D" id="3.40.50.150">
    <property type="entry name" value="Vaccinia Virus protein VP39"/>
    <property type="match status" value="1"/>
</dbReference>
<dbReference type="InterPro" id="IPR029063">
    <property type="entry name" value="SAM-dependent_MTases_sf"/>
</dbReference>
<dbReference type="PROSITE" id="PS00092">
    <property type="entry name" value="N6_MTASE"/>
    <property type="match status" value="1"/>
</dbReference>
<dbReference type="InterPro" id="IPR041370">
    <property type="entry name" value="Mlase_EEF1AKMT1/ZCCHC4"/>
</dbReference>
<evidence type="ECO:0000256" key="1">
    <source>
        <dbReference type="ARBA" id="ARBA00004496"/>
    </source>
</evidence>
<protein>
    <recommendedName>
        <fullName evidence="5">Protein-lysine N-methyltransferase</fullName>
        <ecNumber evidence="5">2.1.1.-</ecNumber>
    </recommendedName>
</protein>
<dbReference type="GO" id="GO:0032259">
    <property type="term" value="P:methylation"/>
    <property type="evidence" value="ECO:0007669"/>
    <property type="project" value="UniProtKB-KW"/>
</dbReference>
<dbReference type="Proteomes" id="UP000887540">
    <property type="component" value="Unplaced"/>
</dbReference>
<dbReference type="AlphaFoldDB" id="A0A914C4I4"/>
<keyword evidence="3 5" id="KW-0489">Methyltransferase</keyword>
<keyword evidence="2 5" id="KW-0963">Cytoplasm</keyword>
<dbReference type="PANTHER" id="PTHR13200">
    <property type="entry name" value="EEF1A LYSINE METHYLTRANSFERASE 1"/>
    <property type="match status" value="1"/>
</dbReference>
<dbReference type="GO" id="GO:0003676">
    <property type="term" value="F:nucleic acid binding"/>
    <property type="evidence" value="ECO:0007669"/>
    <property type="project" value="InterPro"/>
</dbReference>
<evidence type="ECO:0000256" key="5">
    <source>
        <dbReference type="HAMAP-Rule" id="MF_03187"/>
    </source>
</evidence>
<evidence type="ECO:0000256" key="3">
    <source>
        <dbReference type="ARBA" id="ARBA00022603"/>
    </source>
</evidence>
<comment type="function">
    <text evidence="5">S-adenosyl-L-methionine-dependent protein-lysine N-methyltransferase that methylates elongation factor 1-alpha.</text>
</comment>
<keyword evidence="4 5" id="KW-0808">Transferase</keyword>
<accession>A0A914C4I4</accession>